<dbReference type="Proteomes" id="UP000016930">
    <property type="component" value="Unassembled WGS sequence"/>
</dbReference>
<proteinExistence type="predicted"/>
<dbReference type="AlphaFoldDB" id="M2RCZ1"/>
<organism evidence="1 2">
    <name type="scientific">Ceriporiopsis subvermispora (strain B)</name>
    <name type="common">White-rot fungus</name>
    <name type="synonym">Gelatoporia subvermispora</name>
    <dbReference type="NCBI Taxonomy" id="914234"/>
    <lineage>
        <taxon>Eukaryota</taxon>
        <taxon>Fungi</taxon>
        <taxon>Dikarya</taxon>
        <taxon>Basidiomycota</taxon>
        <taxon>Agaricomycotina</taxon>
        <taxon>Agaricomycetes</taxon>
        <taxon>Polyporales</taxon>
        <taxon>Gelatoporiaceae</taxon>
        <taxon>Gelatoporia</taxon>
    </lineage>
</organism>
<evidence type="ECO:0000313" key="2">
    <source>
        <dbReference type="Proteomes" id="UP000016930"/>
    </source>
</evidence>
<evidence type="ECO:0000313" key="1">
    <source>
        <dbReference type="EMBL" id="EMD36681.1"/>
    </source>
</evidence>
<accession>M2RCZ1</accession>
<dbReference type="HOGENOM" id="CLU_2209725_0_0_1"/>
<sequence>MSYLQPGRSTTSRQPRARFRCNFHKSTLRPYGRDDLKLPDVRRIIPYSRSENPRSSSLSCICTQRNVQCALLLLHAHCASSLYEHFPTWRPRQAGRCSACTDLMCAG</sequence>
<protein>
    <submittedName>
        <fullName evidence="1">Uncharacterized protein</fullName>
    </submittedName>
</protein>
<name>M2RCZ1_CERS8</name>
<reference evidence="1 2" key="1">
    <citation type="journal article" date="2012" name="Proc. Natl. Acad. Sci. U.S.A.">
        <title>Comparative genomics of Ceriporiopsis subvermispora and Phanerochaete chrysosporium provide insight into selective ligninolysis.</title>
        <authorList>
            <person name="Fernandez-Fueyo E."/>
            <person name="Ruiz-Duenas F.J."/>
            <person name="Ferreira P."/>
            <person name="Floudas D."/>
            <person name="Hibbett D.S."/>
            <person name="Canessa P."/>
            <person name="Larrondo L.F."/>
            <person name="James T.Y."/>
            <person name="Seelenfreund D."/>
            <person name="Lobos S."/>
            <person name="Polanco R."/>
            <person name="Tello M."/>
            <person name="Honda Y."/>
            <person name="Watanabe T."/>
            <person name="Watanabe T."/>
            <person name="Ryu J.S."/>
            <person name="Kubicek C.P."/>
            <person name="Schmoll M."/>
            <person name="Gaskell J."/>
            <person name="Hammel K.E."/>
            <person name="St John F.J."/>
            <person name="Vanden Wymelenberg A."/>
            <person name="Sabat G."/>
            <person name="Splinter BonDurant S."/>
            <person name="Syed K."/>
            <person name="Yadav J.S."/>
            <person name="Doddapaneni H."/>
            <person name="Subramanian V."/>
            <person name="Lavin J.L."/>
            <person name="Oguiza J.A."/>
            <person name="Perez G."/>
            <person name="Pisabarro A.G."/>
            <person name="Ramirez L."/>
            <person name="Santoyo F."/>
            <person name="Master E."/>
            <person name="Coutinho P.M."/>
            <person name="Henrissat B."/>
            <person name="Lombard V."/>
            <person name="Magnuson J.K."/>
            <person name="Kuees U."/>
            <person name="Hori C."/>
            <person name="Igarashi K."/>
            <person name="Samejima M."/>
            <person name="Held B.W."/>
            <person name="Barry K.W."/>
            <person name="LaButti K.M."/>
            <person name="Lapidus A."/>
            <person name="Lindquist E.A."/>
            <person name="Lucas S.M."/>
            <person name="Riley R."/>
            <person name="Salamov A.A."/>
            <person name="Hoffmeister D."/>
            <person name="Schwenk D."/>
            <person name="Hadar Y."/>
            <person name="Yarden O."/>
            <person name="de Vries R.P."/>
            <person name="Wiebenga A."/>
            <person name="Stenlid J."/>
            <person name="Eastwood D."/>
            <person name="Grigoriev I.V."/>
            <person name="Berka R.M."/>
            <person name="Blanchette R.A."/>
            <person name="Kersten P."/>
            <person name="Martinez A.T."/>
            <person name="Vicuna R."/>
            <person name="Cullen D."/>
        </authorList>
    </citation>
    <scope>NUCLEOTIDE SEQUENCE [LARGE SCALE GENOMIC DNA]</scope>
    <source>
        <strain evidence="1 2">B</strain>
    </source>
</reference>
<keyword evidence="2" id="KW-1185">Reference proteome</keyword>
<gene>
    <name evidence="1" type="ORF">CERSUDRAFT_114637</name>
</gene>
<dbReference type="EMBL" id="KB445797">
    <property type="protein sequence ID" value="EMD36681.1"/>
    <property type="molecule type" value="Genomic_DNA"/>
</dbReference>